<evidence type="ECO:0000313" key="9">
    <source>
        <dbReference type="Proteomes" id="UP000178601"/>
    </source>
</evidence>
<dbReference type="PROSITE" id="PS00745">
    <property type="entry name" value="RF_PROK_I"/>
    <property type="match status" value="1"/>
</dbReference>
<dbReference type="SMART" id="SM00937">
    <property type="entry name" value="PCRF"/>
    <property type="match status" value="1"/>
</dbReference>
<dbReference type="InterPro" id="IPR004373">
    <property type="entry name" value="RF-1"/>
</dbReference>
<dbReference type="Gene3D" id="6.10.140.1950">
    <property type="match status" value="1"/>
</dbReference>
<dbReference type="NCBIfam" id="NF001859">
    <property type="entry name" value="PRK00591.1"/>
    <property type="match status" value="1"/>
</dbReference>
<dbReference type="InterPro" id="IPR000352">
    <property type="entry name" value="Pep_chain_release_fac_I"/>
</dbReference>
<comment type="similarity">
    <text evidence="2 5">Belongs to the prokaryotic/mitochondrial release factor family.</text>
</comment>
<dbReference type="AlphaFoldDB" id="A0A1F6G2B1"/>
<dbReference type="PANTHER" id="PTHR43804">
    <property type="entry name" value="LD18447P"/>
    <property type="match status" value="1"/>
</dbReference>
<organism evidence="8 9">
    <name type="scientific">Candidatus Kaiserbacteria bacterium RIFCSPLOWO2_12_FULL_53_8</name>
    <dbReference type="NCBI Taxonomy" id="1798529"/>
    <lineage>
        <taxon>Bacteria</taxon>
        <taxon>Candidatus Kaiseribacteriota</taxon>
    </lineage>
</organism>
<dbReference type="Pfam" id="PF00472">
    <property type="entry name" value="RF-1"/>
    <property type="match status" value="1"/>
</dbReference>
<feature type="modified residue" description="N5-methylglutamine" evidence="5">
    <location>
        <position position="230"/>
    </location>
</feature>
<proteinExistence type="inferred from homology"/>
<evidence type="ECO:0000256" key="1">
    <source>
        <dbReference type="ARBA" id="ARBA00002986"/>
    </source>
</evidence>
<dbReference type="InterPro" id="IPR045853">
    <property type="entry name" value="Pep_chain_release_fac_I_sf"/>
</dbReference>
<comment type="function">
    <text evidence="1 5">Peptide chain release factor 1 directs the termination of translation in response to the peptide chain termination codons UAG and UAA.</text>
</comment>
<evidence type="ECO:0000256" key="6">
    <source>
        <dbReference type="NCBIfam" id="TIGR00019"/>
    </source>
</evidence>
<dbReference type="NCBIfam" id="TIGR00019">
    <property type="entry name" value="prfA"/>
    <property type="match status" value="1"/>
</dbReference>
<evidence type="ECO:0000256" key="4">
    <source>
        <dbReference type="ARBA" id="ARBA00022917"/>
    </source>
</evidence>
<name>A0A1F6G2B1_9BACT</name>
<comment type="subcellular location">
    <subcellularLocation>
        <location evidence="5">Cytoplasm</location>
    </subcellularLocation>
</comment>
<evidence type="ECO:0000313" key="8">
    <source>
        <dbReference type="EMBL" id="OGG92224.1"/>
    </source>
</evidence>
<dbReference type="GO" id="GO:0016149">
    <property type="term" value="F:translation release factor activity, codon specific"/>
    <property type="evidence" value="ECO:0007669"/>
    <property type="project" value="UniProtKB-UniRule"/>
</dbReference>
<dbReference type="GO" id="GO:0005737">
    <property type="term" value="C:cytoplasm"/>
    <property type="evidence" value="ECO:0007669"/>
    <property type="project" value="UniProtKB-SubCell"/>
</dbReference>
<keyword evidence="5" id="KW-0963">Cytoplasm</keyword>
<sequence length="353" mass="39738">MLDKVRSLLKEYEALNSALIDPAISSNPAELRRIGKRLSELSEIIPVLEEYRRYHQSIDEAKNLEHDADLKALAAEEADEAIQKIPALEEKIKEFLIPKDPDDDRSVILEVRAGTGGDEAALFAAELMRMYIRFAERKGWNTELMDKSDAEGGGIKEAIIRIPDRGAYGELKFESGVHRVQRVPETEAKGRIHTSAASVAILPEAEEVEIVIRPEDLKIDVYRSSGPGGQSVNTTDSAVRITHIPTNTVVACQDEKSQLKNKAKAMKILRSRIYAAQQERLAKERGEMRSGQIGSGDRSEKIRTYNFPQDRVTDHRIKENFSNLPRIMEGDIEPIINTLKEADRAQKLERMKI</sequence>
<dbReference type="Proteomes" id="UP000178601">
    <property type="component" value="Unassembled WGS sequence"/>
</dbReference>
<dbReference type="FunFam" id="3.30.160.20:FF:000004">
    <property type="entry name" value="Peptide chain release factor 1"/>
    <property type="match status" value="1"/>
</dbReference>
<evidence type="ECO:0000256" key="3">
    <source>
        <dbReference type="ARBA" id="ARBA00022481"/>
    </source>
</evidence>
<keyword evidence="4 5" id="KW-0648">Protein biosynthesis</keyword>
<dbReference type="Gene3D" id="3.30.160.20">
    <property type="match status" value="1"/>
</dbReference>
<comment type="caution">
    <text evidence="8">The sequence shown here is derived from an EMBL/GenBank/DDBJ whole genome shotgun (WGS) entry which is preliminary data.</text>
</comment>
<dbReference type="Pfam" id="PF03462">
    <property type="entry name" value="PCRF"/>
    <property type="match status" value="1"/>
</dbReference>
<dbReference type="Gene3D" id="3.30.70.1660">
    <property type="match status" value="1"/>
</dbReference>
<dbReference type="PANTHER" id="PTHR43804:SF7">
    <property type="entry name" value="LD18447P"/>
    <property type="match status" value="1"/>
</dbReference>
<dbReference type="FunFam" id="3.30.70.1660:FF:000002">
    <property type="entry name" value="Peptide chain release factor 1"/>
    <property type="match status" value="1"/>
</dbReference>
<evidence type="ECO:0000256" key="2">
    <source>
        <dbReference type="ARBA" id="ARBA00010835"/>
    </source>
</evidence>
<dbReference type="InterPro" id="IPR050057">
    <property type="entry name" value="Prokaryotic/Mito_RF"/>
</dbReference>
<gene>
    <name evidence="5" type="primary">prfA</name>
    <name evidence="8" type="ORF">A3H16_00750</name>
</gene>
<protein>
    <recommendedName>
        <fullName evidence="5 6">Peptide chain release factor 1</fullName>
        <shortName evidence="5">RF-1</shortName>
    </recommendedName>
</protein>
<dbReference type="SUPFAM" id="SSF75620">
    <property type="entry name" value="Release factor"/>
    <property type="match status" value="1"/>
</dbReference>
<reference evidence="8 9" key="1">
    <citation type="journal article" date="2016" name="Nat. Commun.">
        <title>Thousands of microbial genomes shed light on interconnected biogeochemical processes in an aquifer system.</title>
        <authorList>
            <person name="Anantharaman K."/>
            <person name="Brown C.T."/>
            <person name="Hug L.A."/>
            <person name="Sharon I."/>
            <person name="Castelle C.J."/>
            <person name="Probst A.J."/>
            <person name="Thomas B.C."/>
            <person name="Singh A."/>
            <person name="Wilkins M.J."/>
            <person name="Karaoz U."/>
            <person name="Brodie E.L."/>
            <person name="Williams K.H."/>
            <person name="Hubbard S.S."/>
            <person name="Banfield J.F."/>
        </authorList>
    </citation>
    <scope>NUCLEOTIDE SEQUENCE [LARGE SCALE GENOMIC DNA]</scope>
</reference>
<keyword evidence="3 5" id="KW-0488">Methylation</keyword>
<feature type="domain" description="Prokaryotic-type class I peptide chain release factors" evidence="7">
    <location>
        <begin position="223"/>
        <end position="239"/>
    </location>
</feature>
<evidence type="ECO:0000256" key="5">
    <source>
        <dbReference type="HAMAP-Rule" id="MF_00093"/>
    </source>
</evidence>
<dbReference type="EMBL" id="MFMQ01000011">
    <property type="protein sequence ID" value="OGG92224.1"/>
    <property type="molecule type" value="Genomic_DNA"/>
</dbReference>
<comment type="PTM">
    <text evidence="5">Methylated by PrmC. Methylation increases the termination efficiency of RF1.</text>
</comment>
<accession>A0A1F6G2B1</accession>
<evidence type="ECO:0000259" key="7">
    <source>
        <dbReference type="PROSITE" id="PS00745"/>
    </source>
</evidence>
<dbReference type="InterPro" id="IPR005139">
    <property type="entry name" value="PCRF"/>
</dbReference>
<dbReference type="HAMAP" id="MF_00093">
    <property type="entry name" value="Rel_fac_1"/>
    <property type="match status" value="1"/>
</dbReference>